<feature type="compositionally biased region" description="Low complexity" evidence="2">
    <location>
        <begin position="31"/>
        <end position="40"/>
    </location>
</feature>
<feature type="compositionally biased region" description="Acidic residues" evidence="2">
    <location>
        <begin position="113"/>
        <end position="149"/>
    </location>
</feature>
<keyword evidence="4" id="KW-1185">Reference proteome</keyword>
<sequence>MTEIFADTETVPLSVLPPANGLARGKRRARSCSSARTSQATMDIDSGGSDSESNRPKRKHRRHRRRSSENKVGNSAQNPIALSSDSSEDEETGVAVESASSVEEEEWTGRGFDEEEDDDDEVEEEADSSTSSSEEEEDTNNEPEEEDLEIAAHTKRSVKPSTGKSRSHKQAQAQVRDVKRKATGKASGGHKVEVKAKAETKPEPEHDDDDDDDDDDTPSDTHKTRPLLKTSHRKGGVMHTSKRSNWQPKTQPRSHSRSSPKKVASSDKHGGKMRTTQNKHKVPQARVAKKARSAQRNLLEDTNTAHDEGWEDNDDNGFDLGVDLYGESPPRRPPSRVHSRANSVKSGQSSPATSIIMSPPVELPGEQKEEEPVPAHSTQETTTAAPAPSTVPTPTHSFLSSSTKAPQVFAPTPPSHPKSGTDDTRASGSVWMELSQVVIPPDLDNKYHIRVTVSADKPPVHTIWMENLSSHEQREYSFTDVLELPEANTNVRMPTDTVLTALFRCLSSQPDAVVIVGPEPKAATESKPASEKGEVLLRTSTAEKHSGDSDGSGDGLTLIVAYPALDLFRVDHHFPMKLVPTDDRLQHLAKEVERLREQLVHVQTDRDKLCDQLRQQEEENERTLSLQVEAQVQVRMAAQSALLQEQQQSQQELEQRVAERVEKKTEASKLALEKEKRDRNRAMRWVFACSDWMTAFQPCRALIAGATTDTETSILRPATAATPRKYVVEWKELIEIAEPFFQPTKSDVGLTQAITIVKDGVYQVNASVCHDSVVQLRLVIRPARSGNTTEIAPTAVLLYDNKRRVSRVDKMLYLRALDQLSLELELLNSTAPTQREEWLLTPMPTHNRLLVAILDEHATNLYQQQERGGADK</sequence>
<dbReference type="Proteomes" id="UP000002640">
    <property type="component" value="Unassembled WGS sequence"/>
</dbReference>
<feature type="compositionally biased region" description="Basic residues" evidence="2">
    <location>
        <begin position="277"/>
        <end position="293"/>
    </location>
</feature>
<feature type="coiled-coil region" evidence="1">
    <location>
        <begin position="585"/>
        <end position="678"/>
    </location>
</feature>
<evidence type="ECO:0000313" key="4">
    <source>
        <dbReference type="Proteomes" id="UP000002640"/>
    </source>
</evidence>
<gene>
    <name evidence="3" type="ORF">PHYSODRAFT_317222</name>
</gene>
<evidence type="ECO:0000256" key="2">
    <source>
        <dbReference type="SAM" id="MobiDB-lite"/>
    </source>
</evidence>
<dbReference type="AlphaFoldDB" id="G4ZX68"/>
<accession>G4ZX68</accession>
<keyword evidence="1" id="KW-0175">Coiled coil</keyword>
<feature type="compositionally biased region" description="Polar residues" evidence="2">
    <location>
        <begin position="396"/>
        <end position="405"/>
    </location>
</feature>
<dbReference type="OMA" id="RVDHHFP"/>
<evidence type="ECO:0000256" key="1">
    <source>
        <dbReference type="SAM" id="Coils"/>
    </source>
</evidence>
<dbReference type="KEGG" id="psoj:PHYSODRAFT_317222"/>
<proteinExistence type="predicted"/>
<evidence type="ECO:0000313" key="3">
    <source>
        <dbReference type="EMBL" id="EGZ11785.1"/>
    </source>
</evidence>
<feature type="compositionally biased region" description="Basic residues" evidence="2">
    <location>
        <begin position="56"/>
        <end position="66"/>
    </location>
</feature>
<feature type="compositionally biased region" description="Acidic residues" evidence="2">
    <location>
        <begin position="205"/>
        <end position="218"/>
    </location>
</feature>
<feature type="compositionally biased region" description="Basic and acidic residues" evidence="2">
    <location>
        <begin position="190"/>
        <end position="204"/>
    </location>
</feature>
<protein>
    <submittedName>
        <fullName evidence="3">Uncharacterized protein</fullName>
    </submittedName>
</protein>
<dbReference type="RefSeq" id="XP_009532118.1">
    <property type="nucleotide sequence ID" value="XM_009533823.1"/>
</dbReference>
<feature type="compositionally biased region" description="Polar residues" evidence="2">
    <location>
        <begin position="341"/>
        <end position="356"/>
    </location>
</feature>
<feature type="region of interest" description="Disordered" evidence="2">
    <location>
        <begin position="1"/>
        <end position="426"/>
    </location>
</feature>
<dbReference type="EMBL" id="JH159157">
    <property type="protein sequence ID" value="EGZ11785.1"/>
    <property type="molecule type" value="Genomic_DNA"/>
</dbReference>
<dbReference type="InParanoid" id="G4ZX68"/>
<name>G4ZX68_PHYSP</name>
<reference evidence="3 4" key="1">
    <citation type="journal article" date="2006" name="Science">
        <title>Phytophthora genome sequences uncover evolutionary origins and mechanisms of pathogenesis.</title>
        <authorList>
            <person name="Tyler B.M."/>
            <person name="Tripathy S."/>
            <person name="Zhang X."/>
            <person name="Dehal P."/>
            <person name="Jiang R.H."/>
            <person name="Aerts A."/>
            <person name="Arredondo F.D."/>
            <person name="Baxter L."/>
            <person name="Bensasson D."/>
            <person name="Beynon J.L."/>
            <person name="Chapman J."/>
            <person name="Damasceno C.M."/>
            <person name="Dorrance A.E."/>
            <person name="Dou D."/>
            <person name="Dickerman A.W."/>
            <person name="Dubchak I.L."/>
            <person name="Garbelotto M."/>
            <person name="Gijzen M."/>
            <person name="Gordon S.G."/>
            <person name="Govers F."/>
            <person name="Grunwald N.J."/>
            <person name="Huang W."/>
            <person name="Ivors K.L."/>
            <person name="Jones R.W."/>
            <person name="Kamoun S."/>
            <person name="Krampis K."/>
            <person name="Lamour K.H."/>
            <person name="Lee M.K."/>
            <person name="McDonald W.H."/>
            <person name="Medina M."/>
            <person name="Meijer H.J."/>
            <person name="Nordberg E.K."/>
            <person name="Maclean D.J."/>
            <person name="Ospina-Giraldo M.D."/>
            <person name="Morris P.F."/>
            <person name="Phuntumart V."/>
            <person name="Putnam N.H."/>
            <person name="Rash S."/>
            <person name="Rose J.K."/>
            <person name="Sakihama Y."/>
            <person name="Salamov A.A."/>
            <person name="Savidor A."/>
            <person name="Scheuring C.F."/>
            <person name="Smith B.M."/>
            <person name="Sobral B.W."/>
            <person name="Terry A."/>
            <person name="Torto-Alalibo T.A."/>
            <person name="Win J."/>
            <person name="Xu Z."/>
            <person name="Zhang H."/>
            <person name="Grigoriev I.V."/>
            <person name="Rokhsar D.S."/>
            <person name="Boore J.L."/>
        </authorList>
    </citation>
    <scope>NUCLEOTIDE SEQUENCE [LARGE SCALE GENOMIC DNA]</scope>
    <source>
        <strain evidence="3 4">P6497</strain>
    </source>
</reference>
<feature type="compositionally biased region" description="Basic residues" evidence="2">
    <location>
        <begin position="224"/>
        <end position="242"/>
    </location>
</feature>
<feature type="compositionally biased region" description="Polar residues" evidence="2">
    <location>
        <begin position="70"/>
        <end position="85"/>
    </location>
</feature>
<dbReference type="SMR" id="G4ZX68"/>
<feature type="compositionally biased region" description="Low complexity" evidence="2">
    <location>
        <begin position="381"/>
        <end position="395"/>
    </location>
</feature>
<dbReference type="GeneID" id="20644051"/>
<organism evidence="3 4">
    <name type="scientific">Phytophthora sojae (strain P6497)</name>
    <name type="common">Soybean stem and root rot agent</name>
    <name type="synonym">Phytophthora megasperma f. sp. glycines</name>
    <dbReference type="NCBI Taxonomy" id="1094619"/>
    <lineage>
        <taxon>Eukaryota</taxon>
        <taxon>Sar</taxon>
        <taxon>Stramenopiles</taxon>
        <taxon>Oomycota</taxon>
        <taxon>Peronosporomycetes</taxon>
        <taxon>Peronosporales</taxon>
        <taxon>Peronosporaceae</taxon>
        <taxon>Phytophthora</taxon>
    </lineage>
</organism>